<gene>
    <name evidence="1" type="ORF">ABVK25_012364</name>
</gene>
<protein>
    <submittedName>
        <fullName evidence="1">Uncharacterized protein</fullName>
    </submittedName>
</protein>
<reference evidence="1 2" key="1">
    <citation type="submission" date="2024-09" db="EMBL/GenBank/DDBJ databases">
        <title>Rethinking Asexuality: The Enigmatic Case of Functional Sexual Genes in Lepraria (Stereocaulaceae).</title>
        <authorList>
            <person name="Doellman M."/>
            <person name="Sun Y."/>
            <person name="Barcenas-Pena A."/>
            <person name="Lumbsch H.T."/>
            <person name="Grewe F."/>
        </authorList>
    </citation>
    <scope>NUCLEOTIDE SEQUENCE [LARGE SCALE GENOMIC DNA]</scope>
    <source>
        <strain evidence="1 2">Grewe 0041</strain>
    </source>
</reference>
<evidence type="ECO:0000313" key="1">
    <source>
        <dbReference type="EMBL" id="KAL2044578.1"/>
    </source>
</evidence>
<evidence type="ECO:0000313" key="2">
    <source>
        <dbReference type="Proteomes" id="UP001590951"/>
    </source>
</evidence>
<organism evidence="1 2">
    <name type="scientific">Lepraria finkii</name>
    <dbReference type="NCBI Taxonomy" id="1340010"/>
    <lineage>
        <taxon>Eukaryota</taxon>
        <taxon>Fungi</taxon>
        <taxon>Dikarya</taxon>
        <taxon>Ascomycota</taxon>
        <taxon>Pezizomycotina</taxon>
        <taxon>Lecanoromycetes</taxon>
        <taxon>OSLEUM clade</taxon>
        <taxon>Lecanoromycetidae</taxon>
        <taxon>Lecanorales</taxon>
        <taxon>Lecanorineae</taxon>
        <taxon>Stereocaulaceae</taxon>
        <taxon>Lepraria</taxon>
    </lineage>
</organism>
<comment type="caution">
    <text evidence="1">The sequence shown here is derived from an EMBL/GenBank/DDBJ whole genome shotgun (WGS) entry which is preliminary data.</text>
</comment>
<sequence length="125" mass="14095">MTMIRAPVALPNVAYKRVDDYHNGKRWWRRRKEKGGRFHEVPAHHNAETYLDEYLRAAGIEDDRKVAAVPGGAGKDRHTANHRAMNRSMLLAGRLNSGRAKSRSWQDYPIACAATPAPPESPHTL</sequence>
<keyword evidence="2" id="KW-1185">Reference proteome</keyword>
<name>A0ABR4AFK9_9LECA</name>
<dbReference type="Proteomes" id="UP001590951">
    <property type="component" value="Unassembled WGS sequence"/>
</dbReference>
<dbReference type="EMBL" id="JBHFEH010000194">
    <property type="protein sequence ID" value="KAL2044578.1"/>
    <property type="molecule type" value="Genomic_DNA"/>
</dbReference>
<proteinExistence type="predicted"/>
<accession>A0ABR4AFK9</accession>